<keyword evidence="2" id="KW-1185">Reference proteome</keyword>
<name>A0ABT9B832_9BACT</name>
<dbReference type="RefSeq" id="WP_305005650.1">
    <property type="nucleotide sequence ID" value="NZ_JAUQSY010000003.1"/>
</dbReference>
<evidence type="ECO:0000313" key="2">
    <source>
        <dbReference type="Proteomes" id="UP001176429"/>
    </source>
</evidence>
<accession>A0ABT9B832</accession>
<organism evidence="1 2">
    <name type="scientific">Hymenobacter aranciens</name>
    <dbReference type="NCBI Taxonomy" id="3063996"/>
    <lineage>
        <taxon>Bacteria</taxon>
        <taxon>Pseudomonadati</taxon>
        <taxon>Bacteroidota</taxon>
        <taxon>Cytophagia</taxon>
        <taxon>Cytophagales</taxon>
        <taxon>Hymenobacteraceae</taxon>
        <taxon>Hymenobacter</taxon>
    </lineage>
</organism>
<reference evidence="1" key="1">
    <citation type="submission" date="2023-07" db="EMBL/GenBank/DDBJ databases">
        <authorList>
            <person name="Kim M.K."/>
        </authorList>
    </citation>
    <scope>NUCLEOTIDE SEQUENCE</scope>
    <source>
        <strain evidence="1">ASUV-10-1</strain>
    </source>
</reference>
<gene>
    <name evidence="1" type="ORF">Q5H93_06300</name>
</gene>
<dbReference type="EMBL" id="JAUQSY010000003">
    <property type="protein sequence ID" value="MDO7874337.1"/>
    <property type="molecule type" value="Genomic_DNA"/>
</dbReference>
<sequence>MATDYYGGQGAPDYNEGEFTVKYYLNTKLWGRREREKRFTHYDKAKAFYDGIDDSAAIWDTTRSAELCEAKTRIAYFAATLQHKKQKSNTREVAVTTSEPHHALVLFHKEAKGTDWSLLKESLRDISEAEYHKLKATAVDE</sequence>
<proteinExistence type="predicted"/>
<comment type="caution">
    <text evidence="1">The sequence shown here is derived from an EMBL/GenBank/DDBJ whole genome shotgun (WGS) entry which is preliminary data.</text>
</comment>
<protein>
    <submittedName>
        <fullName evidence="1">Uncharacterized protein</fullName>
    </submittedName>
</protein>
<dbReference type="Proteomes" id="UP001176429">
    <property type="component" value="Unassembled WGS sequence"/>
</dbReference>
<evidence type="ECO:0000313" key="1">
    <source>
        <dbReference type="EMBL" id="MDO7874337.1"/>
    </source>
</evidence>